<dbReference type="Pfam" id="PF01368">
    <property type="entry name" value="DHH"/>
    <property type="match status" value="1"/>
</dbReference>
<dbReference type="Pfam" id="PF02272">
    <property type="entry name" value="DHHA1"/>
    <property type="match status" value="1"/>
</dbReference>
<dbReference type="Gene3D" id="3.10.310.30">
    <property type="match status" value="1"/>
</dbReference>
<protein>
    <submittedName>
        <fullName evidence="3">MGPA protein</fullName>
    </submittedName>
</protein>
<dbReference type="KEGG" id="haby:HLVA_15490"/>
<dbReference type="InterPro" id="IPR003156">
    <property type="entry name" value="DHHA1_dom"/>
</dbReference>
<dbReference type="InterPro" id="IPR038763">
    <property type="entry name" value="DHH_sf"/>
</dbReference>
<dbReference type="InterPro" id="IPR001667">
    <property type="entry name" value="DDH_dom"/>
</dbReference>
<sequence>MESIIKKLKESKRILITTHVNPDGDGIGAGLALALALNKINSNEDKMVRFIIQDDVPSFLRFLPHSVLIEKVENVELKYDFDCIVVVDVANKERIGTVVKYINENSIVINIDHHTSNEMFGELNYLDAKASSVAEIIFNLITKLEIAIDKDMGEAIYCGIINDTGNFSYNNVSVDTFNIAAKLKAIGVDNEKVTENLYANKSEARLKILGLALNNMEYFEKEKLSFFYLSNKVLKEYNAKSEDTEGIVESLRSFEKCEIALFLKEEEDGKIKGSFRSKGKDVNKLAAIFDGGGHVKAAGFKTSLDKEEILKRVLEKL</sequence>
<dbReference type="PANTHER" id="PTHR47618:SF1">
    <property type="entry name" value="BIFUNCTIONAL OLIGORIBONUCLEASE AND PAP PHOSPHATASE NRNA"/>
    <property type="match status" value="1"/>
</dbReference>
<name>A0AAU9DCE6_9FUSO</name>
<evidence type="ECO:0000259" key="2">
    <source>
        <dbReference type="Pfam" id="PF02272"/>
    </source>
</evidence>
<dbReference type="RefSeq" id="WP_307903826.1">
    <property type="nucleotide sequence ID" value="NZ_AP027059.1"/>
</dbReference>
<dbReference type="GO" id="GO:0003676">
    <property type="term" value="F:nucleic acid binding"/>
    <property type="evidence" value="ECO:0007669"/>
    <property type="project" value="InterPro"/>
</dbReference>
<evidence type="ECO:0000313" key="4">
    <source>
        <dbReference type="Proteomes" id="UP001321582"/>
    </source>
</evidence>
<dbReference type="AlphaFoldDB" id="A0AAU9DCE6"/>
<evidence type="ECO:0000313" key="3">
    <source>
        <dbReference type="EMBL" id="BDU50980.1"/>
    </source>
</evidence>
<keyword evidence="4" id="KW-1185">Reference proteome</keyword>
<proteinExistence type="predicted"/>
<dbReference type="PANTHER" id="PTHR47618">
    <property type="entry name" value="BIFUNCTIONAL OLIGORIBONUCLEASE AND PAP PHOSPHATASE NRNA"/>
    <property type="match status" value="1"/>
</dbReference>
<dbReference type="Proteomes" id="UP001321582">
    <property type="component" value="Chromosome"/>
</dbReference>
<feature type="domain" description="DHHA1" evidence="2">
    <location>
        <begin position="236"/>
        <end position="315"/>
    </location>
</feature>
<gene>
    <name evidence="3" type="ORF">HLVA_15490</name>
</gene>
<feature type="domain" description="DDH" evidence="1">
    <location>
        <begin position="13"/>
        <end position="160"/>
    </location>
</feature>
<accession>A0AAU9DCE6</accession>
<organism evidence="3 4">
    <name type="scientific">Haliovirga abyssi</name>
    <dbReference type="NCBI Taxonomy" id="2996794"/>
    <lineage>
        <taxon>Bacteria</taxon>
        <taxon>Fusobacteriati</taxon>
        <taxon>Fusobacteriota</taxon>
        <taxon>Fusobacteriia</taxon>
        <taxon>Fusobacteriales</taxon>
        <taxon>Haliovirgaceae</taxon>
        <taxon>Haliovirga</taxon>
    </lineage>
</organism>
<dbReference type="Gene3D" id="3.90.1640.10">
    <property type="entry name" value="inorganic pyrophosphatase (n-terminal core)"/>
    <property type="match status" value="1"/>
</dbReference>
<dbReference type="InterPro" id="IPR051319">
    <property type="entry name" value="Oligoribo/pAp-PDE_c-di-AMP_PDE"/>
</dbReference>
<reference evidence="3 4" key="1">
    <citation type="submission" date="2022-11" db="EMBL/GenBank/DDBJ databases">
        <title>Haliovirga abyssi gen. nov., sp. nov., a mesophilic fermentative bacterium isolated from the Iheya North hydrothermal field and the proposal of Haliovirgaceae fam. nov.</title>
        <authorList>
            <person name="Miyazaki U."/>
            <person name="Tame A."/>
            <person name="Miyazaki J."/>
            <person name="Takai K."/>
            <person name="Sawayama S."/>
            <person name="Kitajima M."/>
            <person name="Okamoto A."/>
            <person name="Nakagawa S."/>
        </authorList>
    </citation>
    <scope>NUCLEOTIDE SEQUENCE [LARGE SCALE GENOMIC DNA]</scope>
    <source>
        <strain evidence="3 4">IC12</strain>
    </source>
</reference>
<evidence type="ECO:0000259" key="1">
    <source>
        <dbReference type="Pfam" id="PF01368"/>
    </source>
</evidence>
<dbReference type="EMBL" id="AP027059">
    <property type="protein sequence ID" value="BDU50980.1"/>
    <property type="molecule type" value="Genomic_DNA"/>
</dbReference>
<dbReference type="SUPFAM" id="SSF64182">
    <property type="entry name" value="DHH phosphoesterases"/>
    <property type="match status" value="1"/>
</dbReference>